<dbReference type="GO" id="GO:0004471">
    <property type="term" value="F:malate dehydrogenase (decarboxylating) (NAD+) activity"/>
    <property type="evidence" value="ECO:0007669"/>
    <property type="project" value="TreeGrafter"/>
</dbReference>
<feature type="domain" description="Malic enzyme NAD-binding" evidence="3">
    <location>
        <begin position="4"/>
        <end position="74"/>
    </location>
</feature>
<dbReference type="GO" id="GO:0005739">
    <property type="term" value="C:mitochondrion"/>
    <property type="evidence" value="ECO:0007669"/>
    <property type="project" value="TreeGrafter"/>
</dbReference>
<evidence type="ECO:0000256" key="2">
    <source>
        <dbReference type="ARBA" id="ARBA00023002"/>
    </source>
</evidence>
<organism evidence="4 5">
    <name type="scientific">Glarea lozoyensis (strain ATCC 20868 / MF5171)</name>
    <dbReference type="NCBI Taxonomy" id="1116229"/>
    <lineage>
        <taxon>Eukaryota</taxon>
        <taxon>Fungi</taxon>
        <taxon>Dikarya</taxon>
        <taxon>Ascomycota</taxon>
        <taxon>Pezizomycotina</taxon>
        <taxon>Leotiomycetes</taxon>
        <taxon>Helotiales</taxon>
        <taxon>Helotiaceae</taxon>
        <taxon>Glarea</taxon>
    </lineage>
</organism>
<dbReference type="KEGG" id="glz:GLAREA_02417"/>
<gene>
    <name evidence="4" type="ORF">GLAREA_02417</name>
</gene>
<dbReference type="OMA" id="MSEEVAM"/>
<evidence type="ECO:0000259" key="3">
    <source>
        <dbReference type="Pfam" id="PF03949"/>
    </source>
</evidence>
<dbReference type="InterPro" id="IPR012302">
    <property type="entry name" value="Malic_NAD-bd"/>
</dbReference>
<evidence type="ECO:0000313" key="5">
    <source>
        <dbReference type="Proteomes" id="UP000016922"/>
    </source>
</evidence>
<dbReference type="Proteomes" id="UP000016922">
    <property type="component" value="Unassembled WGS sequence"/>
</dbReference>
<sequence length="113" mass="12731">MLIQDQNRYVFPGIGLGTIVSRATCVTNNMIYASGTALPEMLMSEEVAMGLLWPALSRIRDVNVRVARSVIRAAQQDRVDAAQQDRVDRATHLRQMDDEALDEWVHGNMYDPL</sequence>
<dbReference type="PANTHER" id="PTHR23406">
    <property type="entry name" value="MALIC ENZYME-RELATED"/>
    <property type="match status" value="1"/>
</dbReference>
<dbReference type="RefSeq" id="XP_008085694.1">
    <property type="nucleotide sequence ID" value="XM_008087503.1"/>
</dbReference>
<accession>S3CMR8</accession>
<proteinExistence type="predicted"/>
<reference evidence="4 5" key="1">
    <citation type="journal article" date="2013" name="BMC Genomics">
        <title>Genomics-driven discovery of the pneumocandin biosynthetic gene cluster in the fungus Glarea lozoyensis.</title>
        <authorList>
            <person name="Chen L."/>
            <person name="Yue Q."/>
            <person name="Zhang X."/>
            <person name="Xiang M."/>
            <person name="Wang C."/>
            <person name="Li S."/>
            <person name="Che Y."/>
            <person name="Ortiz-Lopez F.J."/>
            <person name="Bills G.F."/>
            <person name="Liu X."/>
            <person name="An Z."/>
        </authorList>
    </citation>
    <scope>NUCLEOTIDE SEQUENCE [LARGE SCALE GENOMIC DNA]</scope>
    <source>
        <strain evidence="5">ATCC 20868 / MF5171</strain>
    </source>
</reference>
<evidence type="ECO:0000256" key="1">
    <source>
        <dbReference type="ARBA" id="ARBA00001946"/>
    </source>
</evidence>
<dbReference type="InterPro" id="IPR036291">
    <property type="entry name" value="NAD(P)-bd_dom_sf"/>
</dbReference>
<protein>
    <submittedName>
        <fullName evidence="4">NAD(P)-binding Rossmann-fold containing protein</fullName>
    </submittedName>
</protein>
<keyword evidence="5" id="KW-1185">Reference proteome</keyword>
<dbReference type="EMBL" id="KE145370">
    <property type="protein sequence ID" value="EPE26504.1"/>
    <property type="molecule type" value="Genomic_DNA"/>
</dbReference>
<dbReference type="GO" id="GO:0051287">
    <property type="term" value="F:NAD binding"/>
    <property type="evidence" value="ECO:0007669"/>
    <property type="project" value="InterPro"/>
</dbReference>
<dbReference type="GeneID" id="19461474"/>
<dbReference type="SUPFAM" id="SSF51735">
    <property type="entry name" value="NAD(P)-binding Rossmann-fold domains"/>
    <property type="match status" value="1"/>
</dbReference>
<dbReference type="Pfam" id="PF03949">
    <property type="entry name" value="Malic_M"/>
    <property type="match status" value="1"/>
</dbReference>
<dbReference type="PANTHER" id="PTHR23406:SF32">
    <property type="entry name" value="NADP-DEPENDENT MALIC ENZYME"/>
    <property type="match status" value="1"/>
</dbReference>
<dbReference type="eggNOG" id="KOG1257">
    <property type="taxonomic scope" value="Eukaryota"/>
</dbReference>
<comment type="cofactor">
    <cofactor evidence="1">
        <name>Mg(2+)</name>
        <dbReference type="ChEBI" id="CHEBI:18420"/>
    </cofactor>
</comment>
<evidence type="ECO:0000313" key="4">
    <source>
        <dbReference type="EMBL" id="EPE26504.1"/>
    </source>
</evidence>
<dbReference type="HOGENOM" id="CLU_2078686_0_0_1"/>
<keyword evidence="2" id="KW-0560">Oxidoreductase</keyword>
<dbReference type="OrthoDB" id="5365701at2759"/>
<dbReference type="STRING" id="1116229.S3CMR8"/>
<dbReference type="GO" id="GO:0006108">
    <property type="term" value="P:malate metabolic process"/>
    <property type="evidence" value="ECO:0007669"/>
    <property type="project" value="TreeGrafter"/>
</dbReference>
<dbReference type="Gene3D" id="3.40.50.720">
    <property type="entry name" value="NAD(P)-binding Rossmann-like Domain"/>
    <property type="match status" value="1"/>
</dbReference>
<name>S3CMR8_GLAL2</name>
<dbReference type="AlphaFoldDB" id="S3CMR8"/>